<dbReference type="Gene3D" id="3.40.50.1820">
    <property type="entry name" value="alpha/beta hydrolase"/>
    <property type="match status" value="1"/>
</dbReference>
<dbReference type="Pfam" id="PF06342">
    <property type="entry name" value="DUF1057"/>
    <property type="match status" value="1"/>
</dbReference>
<evidence type="ECO:0000313" key="1">
    <source>
        <dbReference type="Proteomes" id="UP000887572"/>
    </source>
</evidence>
<dbReference type="InterPro" id="IPR029058">
    <property type="entry name" value="AB_hydrolase_fold"/>
</dbReference>
<reference evidence="2" key="1">
    <citation type="submission" date="2022-11" db="UniProtKB">
        <authorList>
            <consortium name="WormBaseParasite"/>
        </authorList>
    </citation>
    <scope>IDENTIFICATION</scope>
</reference>
<dbReference type="PANTHER" id="PTHR47533">
    <property type="entry name" value="PROTEIN CBG21859"/>
    <property type="match status" value="1"/>
</dbReference>
<dbReference type="AlphaFoldDB" id="A0A914GTH4"/>
<dbReference type="Proteomes" id="UP000887572">
    <property type="component" value="Unplaced"/>
</dbReference>
<dbReference type="InterPro" id="IPR010463">
    <property type="entry name" value="DUF1057"/>
</dbReference>
<proteinExistence type="predicted"/>
<keyword evidence="1" id="KW-1185">Reference proteome</keyword>
<name>A0A914GTH4_GLORO</name>
<dbReference type="WBParaSite" id="Gr19_v10_g11118.t1">
    <property type="protein sequence ID" value="Gr19_v10_g11118.t1"/>
    <property type="gene ID" value="Gr19_v10_g11118"/>
</dbReference>
<dbReference type="SUPFAM" id="SSF53474">
    <property type="entry name" value="alpha/beta-Hydrolases"/>
    <property type="match status" value="1"/>
</dbReference>
<dbReference type="PANTHER" id="PTHR47533:SF4">
    <property type="entry name" value="AB HYDROLASE-1 DOMAIN-CONTAINING PROTEIN"/>
    <property type="match status" value="1"/>
</dbReference>
<accession>A0A914GTH4</accession>
<protein>
    <submittedName>
        <fullName evidence="2">AB hydrolase-1 domain-containing protein</fullName>
    </submittedName>
</protein>
<organism evidence="1 2">
    <name type="scientific">Globodera rostochiensis</name>
    <name type="common">Golden nematode worm</name>
    <name type="synonym">Heterodera rostochiensis</name>
    <dbReference type="NCBI Taxonomy" id="31243"/>
    <lineage>
        <taxon>Eukaryota</taxon>
        <taxon>Metazoa</taxon>
        <taxon>Ecdysozoa</taxon>
        <taxon>Nematoda</taxon>
        <taxon>Chromadorea</taxon>
        <taxon>Rhabditida</taxon>
        <taxon>Tylenchina</taxon>
        <taxon>Tylenchomorpha</taxon>
        <taxon>Tylenchoidea</taxon>
        <taxon>Heteroderidae</taxon>
        <taxon>Heteroderinae</taxon>
        <taxon>Globodera</taxon>
    </lineage>
</organism>
<sequence>MLSSSLRFPSFLNTFPKALFNNSAPMKPFLPHVLEPFLESGESDLYAIPVEFQTDKGHTVELSTVYQDTHPTVFPPTKEMQQRPTVVFVHGSPGSHKDFKYMVLPLRERGVRSIAFNWPGMGYTSFDHRLQLTNSERTAFARSLIDRLLPAFTELIFVGHSRGGENALRLAREYSGRTKALLLINSCGFRPHKGVRPQLLIKIAARLWALDARLQHCLAPIFHKIHNFSGLKTDNGFIAGISTLTHSTYDFEKLRSLTDDLLKKQQQTKVFFAYSGRDHLIETEISEEFSRALGGSVLISATNPKEEDGELLTKFSQLISVKGKNGRISIFFTKERHFLQKHQGSFMAKCVLAYVENDDSTTY</sequence>
<evidence type="ECO:0000313" key="2">
    <source>
        <dbReference type="WBParaSite" id="Gr19_v10_g11118.t1"/>
    </source>
</evidence>